<dbReference type="EMBL" id="DRFO01000030">
    <property type="protein sequence ID" value="HDZ57593.1"/>
    <property type="molecule type" value="Genomic_DNA"/>
</dbReference>
<reference evidence="9" key="1">
    <citation type="journal article" date="2020" name="mSystems">
        <title>Genome- and Community-Level Interaction Insights into Carbon Utilization and Element Cycling Functions of Hydrothermarchaeota in Hydrothermal Sediment.</title>
        <authorList>
            <person name="Zhou Z."/>
            <person name="Liu Y."/>
            <person name="Xu W."/>
            <person name="Pan J."/>
            <person name="Luo Z.H."/>
            <person name="Li M."/>
        </authorList>
    </citation>
    <scope>NUCLEOTIDE SEQUENCE [LARGE SCALE GENOMIC DNA]</scope>
    <source>
        <strain evidence="9">HyVt-324</strain>
    </source>
</reference>
<dbReference type="InterPro" id="IPR003770">
    <property type="entry name" value="MLTG-like"/>
</dbReference>
<comment type="similarity">
    <text evidence="7">Belongs to the transglycosylase MltG family.</text>
</comment>
<evidence type="ECO:0000256" key="5">
    <source>
        <dbReference type="ARBA" id="ARBA00023239"/>
    </source>
</evidence>
<dbReference type="GO" id="GO:0008932">
    <property type="term" value="F:lytic endotransglycosylase activity"/>
    <property type="evidence" value="ECO:0007669"/>
    <property type="project" value="UniProtKB-UniRule"/>
</dbReference>
<feature type="transmembrane region" description="Helical" evidence="7">
    <location>
        <begin position="27"/>
        <end position="49"/>
    </location>
</feature>
<evidence type="ECO:0000256" key="6">
    <source>
        <dbReference type="ARBA" id="ARBA00023316"/>
    </source>
</evidence>
<comment type="catalytic activity">
    <reaction evidence="7">
        <text>a peptidoglycan chain = a peptidoglycan chain with N-acetyl-1,6-anhydromuramyl-[peptide] at the reducing end + a peptidoglycan chain with N-acetylglucosamine at the non-reducing end.</text>
        <dbReference type="EC" id="4.2.2.29"/>
    </reaction>
</comment>
<keyword evidence="6 7" id="KW-0961">Cell wall biogenesis/degradation</keyword>
<comment type="caution">
    <text evidence="9">The sequence shown here is derived from an EMBL/GenBank/DDBJ whole genome shotgun (WGS) entry which is preliminary data.</text>
</comment>
<keyword evidence="1 7" id="KW-1003">Cell membrane</keyword>
<evidence type="ECO:0000256" key="4">
    <source>
        <dbReference type="ARBA" id="ARBA00023136"/>
    </source>
</evidence>
<feature type="region of interest" description="Disordered" evidence="8">
    <location>
        <begin position="355"/>
        <end position="376"/>
    </location>
</feature>
<evidence type="ECO:0000256" key="7">
    <source>
        <dbReference type="HAMAP-Rule" id="MF_02065"/>
    </source>
</evidence>
<sequence>MARRALHSRRSSHGAAGIHVKSFIRKLSIVIVITAIIVISAALGSYMLLQYTLSQTLRIDDVTIVEVEPGSTPARVFAELEQDGVISRSGWIRRYWQWQMPPTVLQVGEYTLKPDMTVKDMLGVLHRGEVLQRSVTLVDGWSFSQFREALSQAERLQQTLPVNLSPRQVMKELRLDEKHPEGLFFPDTYQYTLGMSDRDILLRAYKRMQTVLDEVWTQKAQNLPIDSPYEALILASIIERETGVPYERDEISGVFTRRLQQGMRLQTDPTVIYGMGDSYQGRIGRDDLRNVTPYNTYMIDGLPPTPIAMPGREALLAAVNPKPGTSLYFVAKGDGSHIFSDSLQDHNRAVQQYQIDQRAKDYRSSPPPTNSGGAGR</sequence>
<evidence type="ECO:0000256" key="2">
    <source>
        <dbReference type="ARBA" id="ARBA00022692"/>
    </source>
</evidence>
<protein>
    <recommendedName>
        <fullName evidence="7">Endolytic murein transglycosylase</fullName>
        <ecNumber evidence="7">4.2.2.29</ecNumber>
    </recommendedName>
    <alternativeName>
        <fullName evidence="7">Peptidoglycan lytic transglycosylase</fullName>
    </alternativeName>
    <alternativeName>
        <fullName evidence="7">Peptidoglycan polymerization terminase</fullName>
    </alternativeName>
</protein>
<dbReference type="GO" id="GO:0009252">
    <property type="term" value="P:peptidoglycan biosynthetic process"/>
    <property type="evidence" value="ECO:0007669"/>
    <property type="project" value="UniProtKB-UniRule"/>
</dbReference>
<dbReference type="GO" id="GO:0005886">
    <property type="term" value="C:plasma membrane"/>
    <property type="evidence" value="ECO:0007669"/>
    <property type="project" value="UniProtKB-SubCell"/>
</dbReference>
<dbReference type="NCBIfam" id="TIGR00247">
    <property type="entry name" value="endolytic transglycosylase MltG"/>
    <property type="match status" value="1"/>
</dbReference>
<dbReference type="Gene3D" id="3.30.1490.480">
    <property type="entry name" value="Endolytic murein transglycosylase"/>
    <property type="match status" value="1"/>
</dbReference>
<evidence type="ECO:0000256" key="3">
    <source>
        <dbReference type="ARBA" id="ARBA00022989"/>
    </source>
</evidence>
<evidence type="ECO:0000256" key="1">
    <source>
        <dbReference type="ARBA" id="ARBA00022475"/>
    </source>
</evidence>
<dbReference type="CDD" id="cd08010">
    <property type="entry name" value="MltG_like"/>
    <property type="match status" value="1"/>
</dbReference>
<keyword evidence="7" id="KW-0997">Cell inner membrane</keyword>
<dbReference type="GO" id="GO:0071555">
    <property type="term" value="P:cell wall organization"/>
    <property type="evidence" value="ECO:0007669"/>
    <property type="project" value="UniProtKB-KW"/>
</dbReference>
<dbReference type="AlphaFoldDB" id="A0A7V1BQN5"/>
<name>A0A7V1BQN5_9GAMM</name>
<dbReference type="Proteomes" id="UP000885703">
    <property type="component" value="Unassembled WGS sequence"/>
</dbReference>
<comment type="subcellular location">
    <subcellularLocation>
        <location evidence="7">Cell inner membrane</location>
        <topology evidence="7">Single-pass membrane protein</topology>
    </subcellularLocation>
</comment>
<dbReference type="PANTHER" id="PTHR30518:SF2">
    <property type="entry name" value="ENDOLYTIC MUREIN TRANSGLYCOSYLASE"/>
    <property type="match status" value="1"/>
</dbReference>
<proteinExistence type="inferred from homology"/>
<dbReference type="Gene3D" id="3.30.160.60">
    <property type="entry name" value="Classic Zinc Finger"/>
    <property type="match status" value="1"/>
</dbReference>
<keyword evidence="2 7" id="KW-0812">Transmembrane</keyword>
<keyword evidence="5 7" id="KW-0456">Lyase</keyword>
<evidence type="ECO:0000256" key="8">
    <source>
        <dbReference type="SAM" id="MobiDB-lite"/>
    </source>
</evidence>
<accession>A0A7V1BQN5</accession>
<comment type="function">
    <text evidence="7">Functions as a peptidoglycan terminase that cleaves nascent peptidoglycan strands endolytically to terminate their elongation.</text>
</comment>
<dbReference type="EC" id="4.2.2.29" evidence="7"/>
<dbReference type="Pfam" id="PF02618">
    <property type="entry name" value="YceG"/>
    <property type="match status" value="1"/>
</dbReference>
<keyword evidence="3 7" id="KW-1133">Transmembrane helix</keyword>
<feature type="site" description="Important for catalytic activity" evidence="7">
    <location>
        <position position="241"/>
    </location>
</feature>
<evidence type="ECO:0000313" key="9">
    <source>
        <dbReference type="EMBL" id="HDZ57593.1"/>
    </source>
</evidence>
<organism evidence="9">
    <name type="scientific">Halopseudomonas xinjiangensis</name>
    <dbReference type="NCBI Taxonomy" id="487184"/>
    <lineage>
        <taxon>Bacteria</taxon>
        <taxon>Pseudomonadati</taxon>
        <taxon>Pseudomonadota</taxon>
        <taxon>Gammaproteobacteria</taxon>
        <taxon>Pseudomonadales</taxon>
        <taxon>Pseudomonadaceae</taxon>
        <taxon>Halopseudomonas</taxon>
    </lineage>
</organism>
<dbReference type="HAMAP" id="MF_02065">
    <property type="entry name" value="MltG"/>
    <property type="match status" value="1"/>
</dbReference>
<gene>
    <name evidence="7 9" type="primary">mltG</name>
    <name evidence="9" type="ORF">ENH64_14120</name>
</gene>
<dbReference type="PANTHER" id="PTHR30518">
    <property type="entry name" value="ENDOLYTIC MUREIN TRANSGLYCOSYLASE"/>
    <property type="match status" value="1"/>
</dbReference>
<keyword evidence="4 7" id="KW-0472">Membrane</keyword>